<dbReference type="Gene3D" id="3.30.980.10">
    <property type="entry name" value="Threonyl-trna Synthetase, Chain A, domain 2"/>
    <property type="match status" value="1"/>
</dbReference>
<name>A0ABQ9YDJ0_9EUKA</name>
<dbReference type="InterPro" id="IPR027417">
    <property type="entry name" value="P-loop_NTPase"/>
</dbReference>
<protein>
    <submittedName>
        <fullName evidence="2">Nucleoside kinase</fullName>
    </submittedName>
</protein>
<dbReference type="GO" id="GO:0016301">
    <property type="term" value="F:kinase activity"/>
    <property type="evidence" value="ECO:0007669"/>
    <property type="project" value="UniProtKB-KW"/>
</dbReference>
<evidence type="ECO:0000313" key="2">
    <source>
        <dbReference type="EMBL" id="KAK2961716.1"/>
    </source>
</evidence>
<keyword evidence="2" id="KW-0808">Transferase</keyword>
<dbReference type="EMBL" id="JARBJD010000014">
    <property type="protein sequence ID" value="KAK2961716.1"/>
    <property type="molecule type" value="Genomic_DNA"/>
</dbReference>
<evidence type="ECO:0000259" key="1">
    <source>
        <dbReference type="Pfam" id="PF00485"/>
    </source>
</evidence>
<dbReference type="InterPro" id="IPR006083">
    <property type="entry name" value="PRK/URK"/>
</dbReference>
<comment type="caution">
    <text evidence="2">The sequence shown here is derived from an EMBL/GenBank/DDBJ whole genome shotgun (WGS) entry which is preliminary data.</text>
</comment>
<evidence type="ECO:0000313" key="3">
    <source>
        <dbReference type="Proteomes" id="UP001281761"/>
    </source>
</evidence>
<gene>
    <name evidence="2" type="ORF">BLNAU_3153</name>
</gene>
<keyword evidence="3" id="KW-1185">Reference proteome</keyword>
<dbReference type="SUPFAM" id="SSF55186">
    <property type="entry name" value="ThrRS/AlaRS common domain"/>
    <property type="match status" value="1"/>
</dbReference>
<dbReference type="PRINTS" id="PR00988">
    <property type="entry name" value="URIDINKINASE"/>
</dbReference>
<dbReference type="CDD" id="cd02028">
    <property type="entry name" value="UMPK_like"/>
    <property type="match status" value="1"/>
</dbReference>
<accession>A0ABQ9YDJ0</accession>
<dbReference type="Gene3D" id="3.40.50.300">
    <property type="entry name" value="P-loop containing nucleotide triphosphate hydrolases"/>
    <property type="match status" value="1"/>
</dbReference>
<dbReference type="Proteomes" id="UP001281761">
    <property type="component" value="Unassembled WGS sequence"/>
</dbReference>
<dbReference type="PANTHER" id="PTHR10285">
    <property type="entry name" value="URIDINE KINASE"/>
    <property type="match status" value="1"/>
</dbReference>
<organism evidence="2 3">
    <name type="scientific">Blattamonas nauphoetae</name>
    <dbReference type="NCBI Taxonomy" id="2049346"/>
    <lineage>
        <taxon>Eukaryota</taxon>
        <taxon>Metamonada</taxon>
        <taxon>Preaxostyla</taxon>
        <taxon>Oxymonadida</taxon>
        <taxon>Blattamonas</taxon>
    </lineage>
</organism>
<sequence length="583" mass="66446">MFRSESKSDIVVTMPLPDLYRHFQDTQIETTFSDNSTKHYEIGTPFSTIMKDAPFYKDDLDIVALKVNGAVLDMNDRVRTNIHTIEPVLLNTTIGGQIYRRSLSFALCLAVSKLFPQTNLLKSYSLGNSYVYEVTGTVKTLSDQDVTNLDKLMRNLVAMQKDIVRREVTFQEAVSYFTQQEMFQTVAMLTQRNSQTVALATCEGYCDMWHDIHLPNTKFLRTFELRKYGDSRLVLSFPVSSDHSTLPPFEDIPNLADTYNRGKEWGRMLGITCVGEVNRLIRRGAPHGELSQFVLICEAYHDRRTVEIATEVINRPNCRLILIAGPSSSGKTTFAHKLSVQMRVLGKDPAIVSLDNFYVNREDCPKDENGDYDFECAEALDLPYLNDVLAALVKGKEVLMPVFDFVTGTRKHGSNLRLKDNGLLIVEGIHALNDRLTTMIERDQKYKIFISALPTISLDNHNRIPSTDSRLIRRIVRDYQFRGYTAEETLSRWPSVRNGEEKLIFPFQVTADTVYNSALDYELCALKIIADPLLHQVNPTSPFYAEAYRICHLLSYFSTVPHKYIPPSSIIREFIGDSIFVED</sequence>
<keyword evidence="2" id="KW-0418">Kinase</keyword>
<dbReference type="InterPro" id="IPR018163">
    <property type="entry name" value="Thr/Ala-tRNA-synth_IIc_edit"/>
</dbReference>
<dbReference type="Pfam" id="PF00485">
    <property type="entry name" value="PRK"/>
    <property type="match status" value="1"/>
</dbReference>
<reference evidence="2 3" key="1">
    <citation type="journal article" date="2022" name="bioRxiv">
        <title>Genomics of Preaxostyla Flagellates Illuminates Evolutionary Transitions and the Path Towards Mitochondrial Loss.</title>
        <authorList>
            <person name="Novak L.V.F."/>
            <person name="Treitli S.C."/>
            <person name="Pyrih J."/>
            <person name="Halakuc P."/>
            <person name="Pipaliya S.V."/>
            <person name="Vacek V."/>
            <person name="Brzon O."/>
            <person name="Soukal P."/>
            <person name="Eme L."/>
            <person name="Dacks J.B."/>
            <person name="Karnkowska A."/>
            <person name="Elias M."/>
            <person name="Hampl V."/>
        </authorList>
    </citation>
    <scope>NUCLEOTIDE SEQUENCE [LARGE SCALE GENOMIC DNA]</scope>
    <source>
        <strain evidence="2">NAU3</strain>
        <tissue evidence="2">Gut</tissue>
    </source>
</reference>
<feature type="domain" description="Phosphoribulokinase/uridine kinase" evidence="1">
    <location>
        <begin position="321"/>
        <end position="515"/>
    </location>
</feature>
<proteinExistence type="predicted"/>
<dbReference type="SUPFAM" id="SSF52540">
    <property type="entry name" value="P-loop containing nucleoside triphosphate hydrolases"/>
    <property type="match status" value="1"/>
</dbReference>